<organism evidence="2 3">
    <name type="scientific">Parnassius apollo</name>
    <name type="common">Apollo butterfly</name>
    <name type="synonym">Papilio apollo</name>
    <dbReference type="NCBI Taxonomy" id="110799"/>
    <lineage>
        <taxon>Eukaryota</taxon>
        <taxon>Metazoa</taxon>
        <taxon>Ecdysozoa</taxon>
        <taxon>Arthropoda</taxon>
        <taxon>Hexapoda</taxon>
        <taxon>Insecta</taxon>
        <taxon>Pterygota</taxon>
        <taxon>Neoptera</taxon>
        <taxon>Endopterygota</taxon>
        <taxon>Lepidoptera</taxon>
        <taxon>Glossata</taxon>
        <taxon>Ditrysia</taxon>
        <taxon>Papilionoidea</taxon>
        <taxon>Papilionidae</taxon>
        <taxon>Parnassiinae</taxon>
        <taxon>Parnassini</taxon>
        <taxon>Parnassius</taxon>
        <taxon>Parnassius</taxon>
    </lineage>
</organism>
<keyword evidence="1" id="KW-0472">Membrane</keyword>
<name>A0A8S3WLG9_PARAO</name>
<dbReference type="EMBL" id="CAJQZP010000533">
    <property type="protein sequence ID" value="CAG4966945.1"/>
    <property type="molecule type" value="Genomic_DNA"/>
</dbReference>
<proteinExistence type="predicted"/>
<keyword evidence="3" id="KW-1185">Reference proteome</keyword>
<evidence type="ECO:0000256" key="1">
    <source>
        <dbReference type="SAM" id="Phobius"/>
    </source>
</evidence>
<evidence type="ECO:0000313" key="2">
    <source>
        <dbReference type="EMBL" id="CAG4966945.1"/>
    </source>
</evidence>
<sequence length="123" mass="13180">MSAKTSRLYITLDHTVEPIKGSPLGNRDTVVLATVTQITTRTYTRSKMFKLTILLALIAFTQAGIIAPVVPVAHPVVAHHVIAHPVVHHRTLVPAAPIVHAPVVHAAPIVPVVKHAPVIAVHH</sequence>
<comment type="caution">
    <text evidence="2">The sequence shown here is derived from an EMBL/GenBank/DDBJ whole genome shotgun (WGS) entry which is preliminary data.</text>
</comment>
<protein>
    <submittedName>
        <fullName evidence="2">(apollo) hypothetical protein</fullName>
    </submittedName>
</protein>
<reference evidence="2" key="1">
    <citation type="submission" date="2021-04" db="EMBL/GenBank/DDBJ databases">
        <authorList>
            <person name="Tunstrom K."/>
        </authorList>
    </citation>
    <scope>NUCLEOTIDE SEQUENCE</scope>
</reference>
<evidence type="ECO:0000313" key="3">
    <source>
        <dbReference type="Proteomes" id="UP000691718"/>
    </source>
</evidence>
<dbReference type="Proteomes" id="UP000691718">
    <property type="component" value="Unassembled WGS sequence"/>
</dbReference>
<feature type="transmembrane region" description="Helical" evidence="1">
    <location>
        <begin position="51"/>
        <end position="70"/>
    </location>
</feature>
<accession>A0A8S3WLG9</accession>
<keyword evidence="1" id="KW-0812">Transmembrane</keyword>
<gene>
    <name evidence="2" type="ORF">PAPOLLO_LOCUS7713</name>
</gene>
<dbReference type="AlphaFoldDB" id="A0A8S3WLG9"/>
<keyword evidence="1" id="KW-1133">Transmembrane helix</keyword>